<protein>
    <recommendedName>
        <fullName evidence="3">Asteroid domain-containing protein</fullName>
    </recommendedName>
</protein>
<feature type="region of interest" description="Disordered" evidence="2">
    <location>
        <begin position="515"/>
        <end position="535"/>
    </location>
</feature>
<dbReference type="EMBL" id="CP042197">
    <property type="protein sequence ID" value="QDS75601.1"/>
    <property type="molecule type" value="Genomic_DNA"/>
</dbReference>
<feature type="domain" description="Asteroid" evidence="3">
    <location>
        <begin position="286"/>
        <end position="347"/>
    </location>
</feature>
<feature type="domain" description="Asteroid" evidence="3">
    <location>
        <begin position="179"/>
        <end position="248"/>
    </location>
</feature>
<dbReference type="SUPFAM" id="SSF88723">
    <property type="entry name" value="PIN domain-like"/>
    <property type="match status" value="1"/>
</dbReference>
<sequence length="557" mass="62196">MGIPKLVSMLQPWASRHQLSNTHEAGEASIFLRHADEARGDIRDAVGSLGPTAREAIIDGPALSYHAYGIAVASRNNASHALDALPSYREVNAIVLDCLSLLESYGFRVVAVFFDGILPSSKEPTRFERLNSSRKQLERFRSNTPSLIAEPGKGRKLTPRLPFSFSRGQDKLKALPALPFLVPAAIEALNESRYRFQTRVVPAEADVYCAKYASLHGGGTIFTSDSDLLVYDMTEKSNIVLFKDIELIGNNSVHKRISEWIHLAIPNHVLHPTTFSNAVASGTKTIDFADKVLDMYLPFSIDDPMRATCWNLSIPIRQMAYSILKPGKHITDEWTRRGQRIGEKKVDHLSAEEVVDRLQTQMNLLSSVRGQIDDQVLVWRFMGLYSICAELVDEEKLLPKREVLVKLLKGSSGGKDWGLVHLGAQMEAVLYSWRMLWQCCRVQQALREKGTLNPDIDDAVNGISGILNSMPGIADLFDPTLLLESAVESALEYLWSVLGIEDPGVKPEEREDVDGFRAANRKRKKRRKEELKNKLPVTKAAKVPKTSNLFDVLGVER</sequence>
<dbReference type="InterPro" id="IPR026832">
    <property type="entry name" value="Asteroid"/>
</dbReference>
<dbReference type="InterPro" id="IPR039436">
    <property type="entry name" value="Asteroid_dom"/>
</dbReference>
<evidence type="ECO:0000256" key="2">
    <source>
        <dbReference type="SAM" id="MobiDB-lite"/>
    </source>
</evidence>
<dbReference type="Pfam" id="PF12813">
    <property type="entry name" value="XPG_I_2"/>
    <property type="match status" value="2"/>
</dbReference>
<name>A0A517LIY5_9PEZI</name>
<comment type="similarity">
    <text evidence="1">Belongs to the asteroid family.</text>
</comment>
<dbReference type="InterPro" id="IPR029060">
    <property type="entry name" value="PIN-like_dom_sf"/>
</dbReference>
<dbReference type="OrthoDB" id="5297549at2759"/>
<dbReference type="Gene3D" id="3.40.50.1010">
    <property type="entry name" value="5'-nuclease"/>
    <property type="match status" value="1"/>
</dbReference>
<evidence type="ECO:0000256" key="1">
    <source>
        <dbReference type="ARBA" id="ARBA00007398"/>
    </source>
</evidence>
<reference evidence="4 5" key="1">
    <citation type="submission" date="2019-07" db="EMBL/GenBank/DDBJ databases">
        <title>Finished genome of Venturia effusa.</title>
        <authorList>
            <person name="Young C.A."/>
            <person name="Cox M.P."/>
            <person name="Ganley A.R.D."/>
            <person name="David W.J."/>
        </authorList>
    </citation>
    <scope>NUCLEOTIDE SEQUENCE [LARGE SCALE GENOMIC DNA]</scope>
    <source>
        <strain evidence="5">albino</strain>
    </source>
</reference>
<dbReference type="AlphaFoldDB" id="A0A517LIY5"/>
<dbReference type="STRING" id="50376.A0A517LIY5"/>
<evidence type="ECO:0000313" key="5">
    <source>
        <dbReference type="Proteomes" id="UP000316270"/>
    </source>
</evidence>
<dbReference type="PANTHER" id="PTHR15665:SF1">
    <property type="entry name" value="PROTEIN ASTEROID HOMOLOG 1"/>
    <property type="match status" value="1"/>
</dbReference>
<dbReference type="Proteomes" id="UP000316270">
    <property type="component" value="Chromosome 13"/>
</dbReference>
<accession>A0A517LIY5</accession>
<gene>
    <name evidence="4" type="ORF">FKW77_006405</name>
</gene>
<evidence type="ECO:0000259" key="3">
    <source>
        <dbReference type="Pfam" id="PF12813"/>
    </source>
</evidence>
<organism evidence="4 5">
    <name type="scientific">Venturia effusa</name>
    <dbReference type="NCBI Taxonomy" id="50376"/>
    <lineage>
        <taxon>Eukaryota</taxon>
        <taxon>Fungi</taxon>
        <taxon>Dikarya</taxon>
        <taxon>Ascomycota</taxon>
        <taxon>Pezizomycotina</taxon>
        <taxon>Dothideomycetes</taxon>
        <taxon>Pleosporomycetidae</taxon>
        <taxon>Venturiales</taxon>
        <taxon>Venturiaceae</taxon>
        <taxon>Venturia</taxon>
    </lineage>
</organism>
<keyword evidence="5" id="KW-1185">Reference proteome</keyword>
<dbReference type="PANTHER" id="PTHR15665">
    <property type="entry name" value="ASTEROID PROTEIN"/>
    <property type="match status" value="1"/>
</dbReference>
<proteinExistence type="inferred from homology"/>
<evidence type="ECO:0000313" key="4">
    <source>
        <dbReference type="EMBL" id="QDS75601.1"/>
    </source>
</evidence>